<dbReference type="PROSITE" id="PS50280">
    <property type="entry name" value="SET"/>
    <property type="match status" value="1"/>
</dbReference>
<comment type="subcellular location">
    <subcellularLocation>
        <location evidence="1">Nucleus</location>
    </subcellularLocation>
</comment>
<dbReference type="Pfam" id="PF21549">
    <property type="entry name" value="PRDM2_PR"/>
    <property type="match status" value="1"/>
</dbReference>
<dbReference type="GO" id="GO:0045595">
    <property type="term" value="P:regulation of cell differentiation"/>
    <property type="evidence" value="ECO:0007669"/>
    <property type="project" value="UniProtKB-ARBA"/>
</dbReference>
<feature type="domain" description="C2H2-type" evidence="16">
    <location>
        <begin position="503"/>
        <end position="530"/>
    </location>
</feature>
<evidence type="ECO:0000313" key="19">
    <source>
        <dbReference type="Proteomes" id="UP000593565"/>
    </source>
</evidence>
<dbReference type="SMART" id="SM00355">
    <property type="entry name" value="ZnF_C2H2"/>
    <property type="match status" value="10"/>
</dbReference>
<dbReference type="GO" id="GO:0043565">
    <property type="term" value="F:sequence-specific DNA binding"/>
    <property type="evidence" value="ECO:0007669"/>
    <property type="project" value="TreeGrafter"/>
</dbReference>
<evidence type="ECO:0008006" key="20">
    <source>
        <dbReference type="Google" id="ProtNLM"/>
    </source>
</evidence>
<feature type="domain" description="C2H2-type" evidence="16">
    <location>
        <begin position="307"/>
        <end position="334"/>
    </location>
</feature>
<feature type="region of interest" description="Disordered" evidence="15">
    <location>
        <begin position="1"/>
        <end position="20"/>
    </location>
</feature>
<evidence type="ECO:0000256" key="2">
    <source>
        <dbReference type="ARBA" id="ARBA00006991"/>
    </source>
</evidence>
<keyword evidence="11" id="KW-0238">DNA-binding</keyword>
<evidence type="ECO:0000256" key="8">
    <source>
        <dbReference type="ARBA" id="ARBA00022771"/>
    </source>
</evidence>
<dbReference type="FunFam" id="3.30.160.60:FF:002343">
    <property type="entry name" value="Zinc finger protein 33A"/>
    <property type="match status" value="6"/>
</dbReference>
<evidence type="ECO:0000256" key="6">
    <source>
        <dbReference type="ARBA" id="ARBA00022723"/>
    </source>
</evidence>
<evidence type="ECO:0000256" key="9">
    <source>
        <dbReference type="ARBA" id="ARBA00022833"/>
    </source>
</evidence>
<dbReference type="GO" id="GO:0000122">
    <property type="term" value="P:negative regulation of transcription by RNA polymerase II"/>
    <property type="evidence" value="ECO:0007669"/>
    <property type="project" value="UniProtKB-ARBA"/>
</dbReference>
<keyword evidence="12" id="KW-0804">Transcription</keyword>
<keyword evidence="13" id="KW-0539">Nucleus</keyword>
<dbReference type="FunFam" id="3.30.160.60:FF:000358">
    <property type="entry name" value="zinc finger protein 24"/>
    <property type="match status" value="1"/>
</dbReference>
<dbReference type="Pfam" id="PF00096">
    <property type="entry name" value="zf-C2H2"/>
    <property type="match status" value="10"/>
</dbReference>
<dbReference type="SUPFAM" id="SSF82199">
    <property type="entry name" value="SET domain"/>
    <property type="match status" value="1"/>
</dbReference>
<dbReference type="PROSITE" id="PS00028">
    <property type="entry name" value="ZINC_FINGER_C2H2_1"/>
    <property type="match status" value="10"/>
</dbReference>
<dbReference type="PANTHER" id="PTHR24408">
    <property type="entry name" value="ZINC FINGER PROTEIN"/>
    <property type="match status" value="1"/>
</dbReference>
<dbReference type="AlphaFoldDB" id="A0A7J6B6X1"/>
<evidence type="ECO:0000256" key="15">
    <source>
        <dbReference type="SAM" id="MobiDB-lite"/>
    </source>
</evidence>
<protein>
    <recommendedName>
        <fullName evidence="20">Histone-lysine N-methyltransferase PRDM9-like</fullName>
    </recommendedName>
</protein>
<comment type="caution">
    <text evidence="18">The sequence shown here is derived from an EMBL/GenBank/DDBJ whole genome shotgun (WGS) entry which is preliminary data.</text>
</comment>
<dbReference type="InterPro" id="IPR036236">
    <property type="entry name" value="Znf_C2H2_sf"/>
</dbReference>
<proteinExistence type="inferred from homology"/>
<dbReference type="FunFam" id="3.30.160.60:FF:001343">
    <property type="entry name" value="Zinc finger protein 568"/>
    <property type="match status" value="1"/>
</dbReference>
<dbReference type="FunFam" id="3.30.160.60:FF:000912">
    <property type="entry name" value="Zinc finger protein 660"/>
    <property type="match status" value="1"/>
</dbReference>
<evidence type="ECO:0000259" key="17">
    <source>
        <dbReference type="PROSITE" id="PS50280"/>
    </source>
</evidence>
<keyword evidence="7" id="KW-0677">Repeat</keyword>
<keyword evidence="4" id="KW-0808">Transferase</keyword>
<dbReference type="EMBL" id="JAAGNN010000004">
    <property type="protein sequence ID" value="KAF4090760.1"/>
    <property type="molecule type" value="Genomic_DNA"/>
</dbReference>
<dbReference type="SUPFAM" id="SSF57667">
    <property type="entry name" value="beta-beta-alpha zinc fingers"/>
    <property type="match status" value="6"/>
</dbReference>
<dbReference type="PANTHER" id="PTHR24408:SF34">
    <property type="entry name" value="ZINC FINGER PROTEIN 672-RELATED"/>
    <property type="match status" value="1"/>
</dbReference>
<dbReference type="PROSITE" id="PS50157">
    <property type="entry name" value="ZINC_FINGER_C2H2_2"/>
    <property type="match status" value="10"/>
</dbReference>
<dbReference type="InterPro" id="IPR044417">
    <property type="entry name" value="PRDM7_9_PR-SET"/>
</dbReference>
<evidence type="ECO:0000256" key="3">
    <source>
        <dbReference type="ARBA" id="ARBA00022603"/>
    </source>
</evidence>
<evidence type="ECO:0000256" key="13">
    <source>
        <dbReference type="ARBA" id="ARBA00023242"/>
    </source>
</evidence>
<dbReference type="GO" id="GO:0042054">
    <property type="term" value="F:histone methyltransferase activity"/>
    <property type="evidence" value="ECO:0007669"/>
    <property type="project" value="InterPro"/>
</dbReference>
<dbReference type="Proteomes" id="UP000593565">
    <property type="component" value="Unassembled WGS sequence"/>
</dbReference>
<evidence type="ECO:0000256" key="4">
    <source>
        <dbReference type="ARBA" id="ARBA00022679"/>
    </source>
</evidence>
<dbReference type="InterPro" id="IPR046341">
    <property type="entry name" value="SET_dom_sf"/>
</dbReference>
<feature type="domain" description="C2H2-type" evidence="16">
    <location>
        <begin position="531"/>
        <end position="558"/>
    </location>
</feature>
<evidence type="ECO:0000256" key="12">
    <source>
        <dbReference type="ARBA" id="ARBA00023163"/>
    </source>
</evidence>
<evidence type="ECO:0000256" key="11">
    <source>
        <dbReference type="ARBA" id="ARBA00023125"/>
    </source>
</evidence>
<dbReference type="Gene3D" id="3.30.160.60">
    <property type="entry name" value="Classic Zinc Finger"/>
    <property type="match status" value="10"/>
</dbReference>
<comment type="similarity">
    <text evidence="2">Belongs to the krueppel C2H2-type zinc-finger protein family.</text>
</comment>
<dbReference type="GO" id="GO:0008270">
    <property type="term" value="F:zinc ion binding"/>
    <property type="evidence" value="ECO:0007669"/>
    <property type="project" value="UniProtKB-KW"/>
</dbReference>
<feature type="domain" description="C2H2-type" evidence="16">
    <location>
        <begin position="279"/>
        <end position="306"/>
    </location>
</feature>
<keyword evidence="3" id="KW-0489">Methyltransferase</keyword>
<evidence type="ECO:0000256" key="5">
    <source>
        <dbReference type="ARBA" id="ARBA00022691"/>
    </source>
</evidence>
<dbReference type="InterPro" id="IPR013087">
    <property type="entry name" value="Znf_C2H2_type"/>
</dbReference>
<keyword evidence="6" id="KW-0479">Metal-binding</keyword>
<organism evidence="18 19">
    <name type="scientific">Ameiurus melas</name>
    <name type="common">Black bullhead</name>
    <name type="synonym">Silurus melas</name>
    <dbReference type="NCBI Taxonomy" id="219545"/>
    <lineage>
        <taxon>Eukaryota</taxon>
        <taxon>Metazoa</taxon>
        <taxon>Chordata</taxon>
        <taxon>Craniata</taxon>
        <taxon>Vertebrata</taxon>
        <taxon>Euteleostomi</taxon>
        <taxon>Actinopterygii</taxon>
        <taxon>Neopterygii</taxon>
        <taxon>Teleostei</taxon>
        <taxon>Ostariophysi</taxon>
        <taxon>Siluriformes</taxon>
        <taxon>Ictaluridae</taxon>
        <taxon>Ameiurus</taxon>
    </lineage>
</organism>
<dbReference type="InterPro" id="IPR001214">
    <property type="entry name" value="SET_dom"/>
</dbReference>
<evidence type="ECO:0000313" key="18">
    <source>
        <dbReference type="EMBL" id="KAF4090760.1"/>
    </source>
</evidence>
<evidence type="ECO:0000256" key="7">
    <source>
        <dbReference type="ARBA" id="ARBA00022737"/>
    </source>
</evidence>
<feature type="domain" description="SET" evidence="17">
    <location>
        <begin position="138"/>
        <end position="252"/>
    </location>
</feature>
<gene>
    <name evidence="18" type="ORF">AMELA_G00056500</name>
</gene>
<dbReference type="Gene3D" id="2.170.270.10">
    <property type="entry name" value="SET domain"/>
    <property type="match status" value="1"/>
</dbReference>
<evidence type="ECO:0000256" key="1">
    <source>
        <dbReference type="ARBA" id="ARBA00004123"/>
    </source>
</evidence>
<reference evidence="18 19" key="1">
    <citation type="submission" date="2020-02" db="EMBL/GenBank/DDBJ databases">
        <title>A chromosome-scale genome assembly of the black bullhead catfish (Ameiurus melas).</title>
        <authorList>
            <person name="Wen M."/>
            <person name="Zham M."/>
            <person name="Cabau C."/>
            <person name="Klopp C."/>
            <person name="Donnadieu C."/>
            <person name="Roques C."/>
            <person name="Bouchez O."/>
            <person name="Lampietro C."/>
            <person name="Jouanno E."/>
            <person name="Herpin A."/>
            <person name="Louis A."/>
            <person name="Berthelot C."/>
            <person name="Parey E."/>
            <person name="Roest-Crollius H."/>
            <person name="Braasch I."/>
            <person name="Postlethwait J."/>
            <person name="Robinson-Rechavi M."/>
            <person name="Echchiki A."/>
            <person name="Begum T."/>
            <person name="Montfort J."/>
            <person name="Schartl M."/>
            <person name="Bobe J."/>
            <person name="Guiguen Y."/>
        </authorList>
    </citation>
    <scope>NUCLEOTIDE SEQUENCE [LARGE SCALE GENOMIC DNA]</scope>
    <source>
        <strain evidence="18">M_S1</strain>
        <tissue evidence="18">Blood</tissue>
    </source>
</reference>
<evidence type="ECO:0000256" key="14">
    <source>
        <dbReference type="PROSITE-ProRule" id="PRU00042"/>
    </source>
</evidence>
<dbReference type="CDD" id="cd19193">
    <property type="entry name" value="PR-SET_PRDM7_9"/>
    <property type="match status" value="1"/>
</dbReference>
<feature type="domain" description="C2H2-type" evidence="16">
    <location>
        <begin position="419"/>
        <end position="446"/>
    </location>
</feature>
<keyword evidence="5" id="KW-0949">S-adenosyl-L-methionine</keyword>
<evidence type="ECO:0000259" key="16">
    <source>
        <dbReference type="PROSITE" id="PS50157"/>
    </source>
</evidence>
<feature type="domain" description="C2H2-type" evidence="16">
    <location>
        <begin position="447"/>
        <end position="474"/>
    </location>
</feature>
<dbReference type="SMART" id="SM00317">
    <property type="entry name" value="SET"/>
    <property type="match status" value="1"/>
</dbReference>
<feature type="domain" description="C2H2-type" evidence="16">
    <location>
        <begin position="363"/>
        <end position="390"/>
    </location>
</feature>
<feature type="domain" description="C2H2-type" evidence="16">
    <location>
        <begin position="391"/>
        <end position="418"/>
    </location>
</feature>
<evidence type="ECO:0000256" key="10">
    <source>
        <dbReference type="ARBA" id="ARBA00023015"/>
    </source>
</evidence>
<dbReference type="GO" id="GO:0032259">
    <property type="term" value="P:methylation"/>
    <property type="evidence" value="ECO:0007669"/>
    <property type="project" value="UniProtKB-KW"/>
</dbReference>
<dbReference type="GO" id="GO:0005634">
    <property type="term" value="C:nucleus"/>
    <property type="evidence" value="ECO:0007669"/>
    <property type="project" value="UniProtKB-SubCell"/>
</dbReference>
<keyword evidence="9" id="KW-0862">Zinc</keyword>
<dbReference type="GO" id="GO:0000981">
    <property type="term" value="F:DNA-binding transcription factor activity, RNA polymerase II-specific"/>
    <property type="evidence" value="ECO:0007669"/>
    <property type="project" value="TreeGrafter"/>
</dbReference>
<name>A0A7J6B6X1_AMEME</name>
<feature type="domain" description="C2H2-type" evidence="16">
    <location>
        <begin position="475"/>
        <end position="502"/>
    </location>
</feature>
<keyword evidence="10" id="KW-0805">Transcription regulation</keyword>
<sequence length="563" mass="64440">MGMMNGLHLRSPIQTSVPASGQTGDNNLDHFWKSPALDPARSQLCEEMKTETKDGGTEGSVKKETLELSISNHGNGFHIIPEVVSIKEEETDVKDFLYCEVCKSFFFSKCEVHGLSLFIADSPVRMGVADRARQTLPPGLEIQKSGIPEAGLGVFNKGETVPVGAHFGPYQGELVDREEAMNSVYSWVIYKSLQCEKYIDAKREVHANWMRYVNCAHSDGEQNLVAFQYRGGILYRCCRPINPGEELLVWYEEKYASDVGPTFAQFWNIKCSLSGEKLQHCAECGKSFTDQIKLQQHQRVHTGEKPYHCLECGKSFSKQSHFQRHQHVHTGEKPYPCSLCGKSFTSQSSVQRHQRVHTGEKPYHCTQCGKSFSQQSHFQRHQRIHTGEKPYPCSQCGKSFSQQSHFQQHQRVHTGEKPYHCTQCGKSFTQQDNLQLHQRIHTGEKPYHCLQCGKRFSHQSNLQRHQRIHTGERPHHCSHCGKSFIQRNELQLHQRIHTGEKPYHCSECGKSFSHKDYLKQHHHIHTGRKPYLCSLCGKSFIHKGALQRHQLIHTGEKPYHCSQ</sequence>
<keyword evidence="19" id="KW-1185">Reference proteome</keyword>
<feature type="domain" description="C2H2-type" evidence="16">
    <location>
        <begin position="335"/>
        <end position="362"/>
    </location>
</feature>
<accession>A0A7J6B6X1</accession>
<keyword evidence="8 14" id="KW-0863">Zinc-finger</keyword>
<dbReference type="FunFam" id="3.30.160.60:FF:000624">
    <property type="entry name" value="zinc finger protein 697"/>
    <property type="match status" value="1"/>
</dbReference>